<dbReference type="OrthoDB" id="396512at2"/>
<evidence type="ECO:0000313" key="2">
    <source>
        <dbReference type="EMBL" id="SHK28494.1"/>
    </source>
</evidence>
<dbReference type="InterPro" id="IPR001173">
    <property type="entry name" value="Glyco_trans_2-like"/>
</dbReference>
<dbReference type="Proteomes" id="UP000184498">
    <property type="component" value="Unassembled WGS sequence"/>
</dbReference>
<dbReference type="STRING" id="216903.SAMN05444371_1730"/>
<name>A0A1M6R7Q6_9FLAO</name>
<keyword evidence="3" id="KW-1185">Reference proteome</keyword>
<keyword evidence="2" id="KW-0808">Transferase</keyword>
<dbReference type="AlphaFoldDB" id="A0A1M6R7Q6"/>
<protein>
    <submittedName>
        <fullName evidence="2">Glycosyltransferase involved in cell wall bisynthesis</fullName>
    </submittedName>
</protein>
<organism evidence="2 3">
    <name type="scientific">Epilithonimonas mollis</name>
    <dbReference type="NCBI Taxonomy" id="216903"/>
    <lineage>
        <taxon>Bacteria</taxon>
        <taxon>Pseudomonadati</taxon>
        <taxon>Bacteroidota</taxon>
        <taxon>Flavobacteriia</taxon>
        <taxon>Flavobacteriales</taxon>
        <taxon>Weeksellaceae</taxon>
        <taxon>Chryseobacterium group</taxon>
        <taxon>Epilithonimonas</taxon>
    </lineage>
</organism>
<dbReference type="RefSeq" id="WP_072997410.1">
    <property type="nucleotide sequence ID" value="NZ_FRAM01000002.1"/>
</dbReference>
<dbReference type="EMBL" id="FRAM01000002">
    <property type="protein sequence ID" value="SHK28494.1"/>
    <property type="molecule type" value="Genomic_DNA"/>
</dbReference>
<evidence type="ECO:0000259" key="1">
    <source>
        <dbReference type="Pfam" id="PF00535"/>
    </source>
</evidence>
<gene>
    <name evidence="2" type="ORF">SAMN05444371_1730</name>
</gene>
<proteinExistence type="predicted"/>
<dbReference type="CDD" id="cd00761">
    <property type="entry name" value="Glyco_tranf_GTA_type"/>
    <property type="match status" value="1"/>
</dbReference>
<feature type="domain" description="Glycosyltransferase 2-like" evidence="1">
    <location>
        <begin position="9"/>
        <end position="138"/>
    </location>
</feature>
<dbReference type="Pfam" id="PF00535">
    <property type="entry name" value="Glycos_transf_2"/>
    <property type="match status" value="1"/>
</dbReference>
<dbReference type="GO" id="GO:0016758">
    <property type="term" value="F:hexosyltransferase activity"/>
    <property type="evidence" value="ECO:0007669"/>
    <property type="project" value="UniProtKB-ARBA"/>
</dbReference>
<dbReference type="PANTHER" id="PTHR22916:SF3">
    <property type="entry name" value="UDP-GLCNAC:BETAGAL BETA-1,3-N-ACETYLGLUCOSAMINYLTRANSFERASE-LIKE PROTEIN 1"/>
    <property type="match status" value="1"/>
</dbReference>
<accession>A0A1M6R7Q6</accession>
<dbReference type="SUPFAM" id="SSF53448">
    <property type="entry name" value="Nucleotide-diphospho-sugar transferases"/>
    <property type="match status" value="1"/>
</dbReference>
<dbReference type="PANTHER" id="PTHR22916">
    <property type="entry name" value="GLYCOSYLTRANSFERASE"/>
    <property type="match status" value="1"/>
</dbReference>
<sequence>MNVQDLLVSINIPVFKCEKYILRCLQSVKNQTYKNIEIILINDCTPDRSIEIAQEFMSENPELDVRIVTHQKNQGLSVTRNAGVDNSSGDYIYMLDSDDYIPADCIEVLLKLAQETDADVTIGQTMCFDSKTNEEKLVFPIRTDEKVISGDAVFRSFVKEKWPVIAPNKLYKKTFITDNIIKFIPDLFSQDELWTFHWTLKADKIALTKHVTYIYYFHGESIIFNRTKVNFENYMTILGHFFEEYKKADNHDLRVLIKEKIIKFKEMILIIQWKTIKERAYLSHNIKRMKKMAKLSLADYLSSEFSTGIKKKNFFQNLPTKIASDLFIWRFER</sequence>
<reference evidence="3" key="1">
    <citation type="submission" date="2016-11" db="EMBL/GenBank/DDBJ databases">
        <authorList>
            <person name="Varghese N."/>
            <person name="Submissions S."/>
        </authorList>
    </citation>
    <scope>NUCLEOTIDE SEQUENCE [LARGE SCALE GENOMIC DNA]</scope>
    <source>
        <strain evidence="3">DSM 18016</strain>
    </source>
</reference>
<dbReference type="Gene3D" id="3.90.550.10">
    <property type="entry name" value="Spore Coat Polysaccharide Biosynthesis Protein SpsA, Chain A"/>
    <property type="match status" value="1"/>
</dbReference>
<dbReference type="InterPro" id="IPR029044">
    <property type="entry name" value="Nucleotide-diphossugar_trans"/>
</dbReference>
<evidence type="ECO:0000313" key="3">
    <source>
        <dbReference type="Proteomes" id="UP000184498"/>
    </source>
</evidence>